<dbReference type="InterPro" id="IPR000742">
    <property type="entry name" value="EGF"/>
</dbReference>
<evidence type="ECO:0000259" key="8">
    <source>
        <dbReference type="PROSITE" id="PS51820"/>
    </source>
</evidence>
<dbReference type="CDD" id="cd00054">
    <property type="entry name" value="EGF_CA"/>
    <property type="match status" value="1"/>
</dbReference>
<dbReference type="PROSITE" id="PS51233">
    <property type="entry name" value="VWFD"/>
    <property type="match status" value="1"/>
</dbReference>
<accession>A0A0L0G016</accession>
<dbReference type="PROSITE" id="PS51820">
    <property type="entry name" value="PA14"/>
    <property type="match status" value="1"/>
</dbReference>
<keyword evidence="1 5" id="KW-0732">Signal</keyword>
<dbReference type="Pfam" id="PF00094">
    <property type="entry name" value="VWD"/>
    <property type="match status" value="1"/>
</dbReference>
<sequence length="779" mass="85184">MCGAIQSTWVYTLILVACVNAAGASITCPSGSHNVTALDHFQTRGVYAQYYPNYVDTIANGEHIIPKLSAIHYDRVEPILNIEGLTKNNAALKGGLPNPELFHYSAPIMEDRIYARFLFRFIAPCDGEYKFRTSADDGAILTINGVRESYDWSGHPEQQFYTDKFTFTAGSVRSVMFEYFEGTGHMVVRLQWKPPGASDYSVVPSEYLVPAMGPEVLVTTHNTITIDGKAEVQYFEARLSEKPLQTVYVDIGNEAGADIFGVDKCVLIFTPENWETPQTVHVAPILGTTSTRKVEGTMWITLKPRYNKEIAPGGVAVIDPATSPQSSGSRAQCTGWGDPHYTMFDGKKFDLYEQGMFTLARDYTGDFGVQTYLIPCDEIGAKVTCTYLGFLVYKGTKIQFRMNPGESHADIWDPTVFVDILEDNNNGVSMVRNSDNNVVFNLPNGMSVKCTTGFYRKERQDGNHWRYLNFYIEAPTTMYEKLTGMCGLFDGSSDGETTNPSEIADKWLVTDESEWIIYGDQQPISPTPTPRPDDPTGPTSGYTPPITMDAFEFADGCNPNTAPNEPLPSSGSGSPITPRTLNSTYEPIEDPEPTDEVVNACKDIINSGVCESMSDDDILGFVEGCAIDTTLAELDVPPPEAAEPFLEACSFEEKKDACNQCTSLQQCDMATNTCVTVASSCGVGCGEANGHGTCDESNSVCDCTEDYTGIHCESPLEPCKTDPCLNGGICSNEALQTTCECVDGYQGVRCEQSPACQSAGTDESTGKVYKLEVYTECIA</sequence>
<feature type="domain" description="EGF-like" evidence="6">
    <location>
        <begin position="715"/>
        <end position="751"/>
    </location>
</feature>
<dbReference type="SUPFAM" id="SSF57196">
    <property type="entry name" value="EGF/Laminin"/>
    <property type="match status" value="1"/>
</dbReference>
<dbReference type="PANTHER" id="PTHR14949">
    <property type="entry name" value="EGF-LIKE-DOMAIN, MULTIPLE 7, 8"/>
    <property type="match status" value="1"/>
</dbReference>
<dbReference type="Proteomes" id="UP000054560">
    <property type="component" value="Unassembled WGS sequence"/>
</dbReference>
<dbReference type="PROSITE" id="PS01186">
    <property type="entry name" value="EGF_2"/>
    <property type="match status" value="1"/>
</dbReference>
<dbReference type="RefSeq" id="XP_014156359.1">
    <property type="nucleotide sequence ID" value="XM_014300884.1"/>
</dbReference>
<dbReference type="PANTHER" id="PTHR14949:SF51">
    <property type="entry name" value="VON WILLEBRAND FACTOR D AND EGF DOMAIN-CONTAINING PROTEIN"/>
    <property type="match status" value="1"/>
</dbReference>
<gene>
    <name evidence="9" type="ORF">SARC_05249</name>
</gene>
<dbReference type="GO" id="GO:0009986">
    <property type="term" value="C:cell surface"/>
    <property type="evidence" value="ECO:0007669"/>
    <property type="project" value="TreeGrafter"/>
</dbReference>
<evidence type="ECO:0000259" key="6">
    <source>
        <dbReference type="PROSITE" id="PS50026"/>
    </source>
</evidence>
<feature type="domain" description="VWFD" evidence="7">
    <location>
        <begin position="331"/>
        <end position="530"/>
    </location>
</feature>
<dbReference type="InterPro" id="IPR037524">
    <property type="entry name" value="PA14/GLEYA"/>
</dbReference>
<evidence type="ECO:0000256" key="4">
    <source>
        <dbReference type="SAM" id="MobiDB-lite"/>
    </source>
</evidence>
<dbReference type="AlphaFoldDB" id="A0A0L0G016"/>
<feature type="disulfide bond" evidence="3">
    <location>
        <begin position="741"/>
        <end position="750"/>
    </location>
</feature>
<protein>
    <recommendedName>
        <fullName evidence="11">PA14 domain-containing protein</fullName>
    </recommendedName>
</protein>
<dbReference type="SMART" id="SM00181">
    <property type="entry name" value="EGF"/>
    <property type="match status" value="2"/>
</dbReference>
<keyword evidence="10" id="KW-1185">Reference proteome</keyword>
<evidence type="ECO:0000259" key="7">
    <source>
        <dbReference type="PROSITE" id="PS51233"/>
    </source>
</evidence>
<dbReference type="EMBL" id="KQ241925">
    <property type="protein sequence ID" value="KNC82457.1"/>
    <property type="molecule type" value="Genomic_DNA"/>
</dbReference>
<feature type="signal peptide" evidence="5">
    <location>
        <begin position="1"/>
        <end position="24"/>
    </location>
</feature>
<reference evidence="9 10" key="1">
    <citation type="submission" date="2011-02" db="EMBL/GenBank/DDBJ databases">
        <title>The Genome Sequence of Sphaeroforma arctica JP610.</title>
        <authorList>
            <consortium name="The Broad Institute Genome Sequencing Platform"/>
            <person name="Russ C."/>
            <person name="Cuomo C."/>
            <person name="Young S.K."/>
            <person name="Zeng Q."/>
            <person name="Gargeya S."/>
            <person name="Alvarado L."/>
            <person name="Berlin A."/>
            <person name="Chapman S.B."/>
            <person name="Chen Z."/>
            <person name="Freedman E."/>
            <person name="Gellesch M."/>
            <person name="Goldberg J."/>
            <person name="Griggs A."/>
            <person name="Gujja S."/>
            <person name="Heilman E."/>
            <person name="Heiman D."/>
            <person name="Howarth C."/>
            <person name="Mehta T."/>
            <person name="Neiman D."/>
            <person name="Pearson M."/>
            <person name="Roberts A."/>
            <person name="Saif S."/>
            <person name="Shea T."/>
            <person name="Shenoy N."/>
            <person name="Sisk P."/>
            <person name="Stolte C."/>
            <person name="Sykes S."/>
            <person name="White J."/>
            <person name="Yandava C."/>
            <person name="Burger G."/>
            <person name="Gray M.W."/>
            <person name="Holland P.W.H."/>
            <person name="King N."/>
            <person name="Lang F.B.F."/>
            <person name="Roger A.J."/>
            <person name="Ruiz-Trillo I."/>
            <person name="Haas B."/>
            <person name="Nusbaum C."/>
            <person name="Birren B."/>
        </authorList>
    </citation>
    <scope>NUCLEOTIDE SEQUENCE [LARGE SCALE GENOMIC DNA]</scope>
    <source>
        <strain evidence="9 10">JP610</strain>
    </source>
</reference>
<dbReference type="GO" id="GO:0005576">
    <property type="term" value="C:extracellular region"/>
    <property type="evidence" value="ECO:0007669"/>
    <property type="project" value="TreeGrafter"/>
</dbReference>
<dbReference type="eggNOG" id="KOG1216">
    <property type="taxonomic scope" value="Eukaryota"/>
</dbReference>
<dbReference type="PROSITE" id="PS50026">
    <property type="entry name" value="EGF_3"/>
    <property type="match status" value="1"/>
</dbReference>
<dbReference type="InterPro" id="IPR050969">
    <property type="entry name" value="Dev_Signal_Modulators"/>
</dbReference>
<evidence type="ECO:0000256" key="3">
    <source>
        <dbReference type="PROSITE-ProRule" id="PRU00076"/>
    </source>
</evidence>
<comment type="caution">
    <text evidence="3">Lacks conserved residue(s) required for the propagation of feature annotation.</text>
</comment>
<keyword evidence="2 3" id="KW-1015">Disulfide bond</keyword>
<dbReference type="Gene3D" id="2.10.25.10">
    <property type="entry name" value="Laminin"/>
    <property type="match status" value="1"/>
</dbReference>
<evidence type="ECO:0000313" key="10">
    <source>
        <dbReference type="Proteomes" id="UP000054560"/>
    </source>
</evidence>
<name>A0A0L0G016_9EUKA</name>
<feature type="chain" id="PRO_5005539011" description="PA14 domain-containing protein" evidence="5">
    <location>
        <begin position="25"/>
        <end position="779"/>
    </location>
</feature>
<dbReference type="Gene3D" id="3.90.182.10">
    <property type="entry name" value="Toxin - Anthrax Protective Antigen,domain 1"/>
    <property type="match status" value="1"/>
</dbReference>
<dbReference type="GeneID" id="25905753"/>
<dbReference type="SMART" id="SM00216">
    <property type="entry name" value="VWD"/>
    <property type="match status" value="1"/>
</dbReference>
<dbReference type="PROSITE" id="PS00022">
    <property type="entry name" value="EGF_1"/>
    <property type="match status" value="2"/>
</dbReference>
<dbReference type="GO" id="GO:0005102">
    <property type="term" value="F:signaling receptor binding"/>
    <property type="evidence" value="ECO:0007669"/>
    <property type="project" value="TreeGrafter"/>
</dbReference>
<dbReference type="Pfam" id="PF00008">
    <property type="entry name" value="EGF"/>
    <property type="match status" value="1"/>
</dbReference>
<evidence type="ECO:0000256" key="5">
    <source>
        <dbReference type="SAM" id="SignalP"/>
    </source>
</evidence>
<dbReference type="InterPro" id="IPR011658">
    <property type="entry name" value="PA14_dom"/>
</dbReference>
<feature type="region of interest" description="Disordered" evidence="4">
    <location>
        <begin position="520"/>
        <end position="542"/>
    </location>
</feature>
<evidence type="ECO:0000313" key="9">
    <source>
        <dbReference type="EMBL" id="KNC82457.1"/>
    </source>
</evidence>
<feature type="region of interest" description="Disordered" evidence="4">
    <location>
        <begin position="556"/>
        <end position="594"/>
    </location>
</feature>
<dbReference type="InterPro" id="IPR001846">
    <property type="entry name" value="VWF_type-D"/>
</dbReference>
<dbReference type="OrthoDB" id="6051224at2759"/>
<dbReference type="STRING" id="667725.A0A0L0G016"/>
<dbReference type="SUPFAM" id="SSF56988">
    <property type="entry name" value="Anthrax protective antigen"/>
    <property type="match status" value="1"/>
</dbReference>
<proteinExistence type="predicted"/>
<keyword evidence="3" id="KW-0245">EGF-like domain</keyword>
<feature type="domain" description="PA14" evidence="8">
    <location>
        <begin position="63"/>
        <end position="207"/>
    </location>
</feature>
<evidence type="ECO:0008006" key="11">
    <source>
        <dbReference type="Google" id="ProtNLM"/>
    </source>
</evidence>
<dbReference type="Pfam" id="PF07691">
    <property type="entry name" value="PA14"/>
    <property type="match status" value="1"/>
</dbReference>
<feature type="compositionally biased region" description="Polar residues" evidence="4">
    <location>
        <begin position="558"/>
        <end position="585"/>
    </location>
</feature>
<evidence type="ECO:0000256" key="1">
    <source>
        <dbReference type="ARBA" id="ARBA00022729"/>
    </source>
</evidence>
<organism evidence="9 10">
    <name type="scientific">Sphaeroforma arctica JP610</name>
    <dbReference type="NCBI Taxonomy" id="667725"/>
    <lineage>
        <taxon>Eukaryota</taxon>
        <taxon>Ichthyosporea</taxon>
        <taxon>Ichthyophonida</taxon>
        <taxon>Sphaeroforma</taxon>
    </lineage>
</organism>
<evidence type="ECO:0000256" key="2">
    <source>
        <dbReference type="ARBA" id="ARBA00023157"/>
    </source>
</evidence>